<dbReference type="PROSITE" id="PS50885">
    <property type="entry name" value="HAMP"/>
    <property type="match status" value="1"/>
</dbReference>
<feature type="domain" description="HAMP" evidence="6">
    <location>
        <begin position="442"/>
        <end position="496"/>
    </location>
</feature>
<accession>A0A1W1HIL7</accession>
<dbReference type="AlphaFoldDB" id="A0A1W1HIL7"/>
<dbReference type="SMART" id="SM00283">
    <property type="entry name" value="MA"/>
    <property type="match status" value="1"/>
</dbReference>
<dbReference type="InterPro" id="IPR029151">
    <property type="entry name" value="Sensor-like_sf"/>
</dbReference>
<dbReference type="GO" id="GO:0016020">
    <property type="term" value="C:membrane"/>
    <property type="evidence" value="ECO:0007669"/>
    <property type="project" value="InterPro"/>
</dbReference>
<dbReference type="SMART" id="SM00304">
    <property type="entry name" value="HAMP"/>
    <property type="match status" value="1"/>
</dbReference>
<dbReference type="OrthoDB" id="9816383at2"/>
<evidence type="ECO:0000256" key="2">
    <source>
        <dbReference type="ARBA" id="ARBA00029447"/>
    </source>
</evidence>
<feature type="domain" description="Methyl-accepting transducer" evidence="5">
    <location>
        <begin position="501"/>
        <end position="737"/>
    </location>
</feature>
<dbReference type="GO" id="GO:0007165">
    <property type="term" value="P:signal transduction"/>
    <property type="evidence" value="ECO:0007669"/>
    <property type="project" value="UniProtKB-KW"/>
</dbReference>
<dbReference type="InterPro" id="IPR029150">
    <property type="entry name" value="dCache_3"/>
</dbReference>
<dbReference type="Pfam" id="PF14827">
    <property type="entry name" value="dCache_3"/>
    <property type="match status" value="1"/>
</dbReference>
<keyword evidence="8" id="KW-1185">Reference proteome</keyword>
<dbReference type="InterPro" id="IPR004089">
    <property type="entry name" value="MCPsignal_dom"/>
</dbReference>
<dbReference type="Gene3D" id="1.10.287.950">
    <property type="entry name" value="Methyl-accepting chemotaxis protein"/>
    <property type="match status" value="1"/>
</dbReference>
<proteinExistence type="inferred from homology"/>
<evidence type="ECO:0000256" key="4">
    <source>
        <dbReference type="SAM" id="Phobius"/>
    </source>
</evidence>
<evidence type="ECO:0000313" key="7">
    <source>
        <dbReference type="EMBL" id="SLM32280.1"/>
    </source>
</evidence>
<keyword evidence="4" id="KW-0812">Transmembrane</keyword>
<keyword evidence="1 3" id="KW-0807">Transducer</keyword>
<dbReference type="PANTHER" id="PTHR32089">
    <property type="entry name" value="METHYL-ACCEPTING CHEMOTAXIS PROTEIN MCPB"/>
    <property type="match status" value="1"/>
</dbReference>
<dbReference type="Pfam" id="PF00015">
    <property type="entry name" value="MCPsignal"/>
    <property type="match status" value="1"/>
</dbReference>
<keyword evidence="4" id="KW-1133">Transmembrane helix</keyword>
<protein>
    <recommendedName>
        <fullName evidence="9">Methyl-accepting chemotaxis sensory transducer</fullName>
    </recommendedName>
</protein>
<dbReference type="SUPFAM" id="SSF103190">
    <property type="entry name" value="Sensory domain-like"/>
    <property type="match status" value="1"/>
</dbReference>
<dbReference type="SUPFAM" id="SSF58104">
    <property type="entry name" value="Methyl-accepting chemotaxis protein (MCP) signaling domain"/>
    <property type="match status" value="1"/>
</dbReference>
<dbReference type="CDD" id="cd06225">
    <property type="entry name" value="HAMP"/>
    <property type="match status" value="1"/>
</dbReference>
<dbReference type="PANTHER" id="PTHR32089:SF112">
    <property type="entry name" value="LYSOZYME-LIKE PROTEIN-RELATED"/>
    <property type="match status" value="1"/>
</dbReference>
<sequence>MKLRNKNIIPVASIVMIFCIAGSMATVHQLNKLTKTSAERLVRNNIVLFQKNVDYTAQQALEKAALFSRAPDVIEAFEMLASADMDNENDPVMQQSREMLRVKLAPFMEGYRESSGTIEDMKLHFHLPNGRSLVRMWRTKQIQRNGVWMDVSDDISDFRNTVLDVNKRGKSVKGIELGRGGFVIRGVAPVIASKTYSGLKQNSDPEASTGKSVKNNAAHDIENNAARDVGNIVSRDVEKNAVRDVENNVSRDVENNAARDVENNVSSTSEKNIAHDSGQTIAALYVAPDALHGKILGSVEVLFDFESLVDTIFSQSQYRLSLFMNSEFLNITHRLQDSNAYPLLGDRYVEVMRSFGDYKNGFPDISLIDQGRTGIKIVYNKGEVSAAFPVLDYSGKQIGVMALGMEPGDEYKTSRIILISQVVMLVLILCVAGLISSWVLSRTVLKPVDKMIHFADSLAEGVIETNHFIDIDSRDEIGHLAKAFNNMIIRIRSMIQNMVDVVNHLTSNTAEIAEALENQAASVSEQSASVTEITSTMAEFSASSQQISEHCDTVLAIAEDALDNASKGADSVNLVNSKMEDINQDNINTVKGIHELGNKTREVTKILEIINNIADQTKLIAFNAALEASSAGDAGRRFGVVAAEIRRLAENVEASTRETEVKINEIQDAVQRMILASEKSTSCINEGKAFAAHTSETLTAIVNTSKKTRDAARQITLSTQQQNAASEQVLHALKEIDESGWQTSSSIKKISETGAALSTLTDQLKNMIQNFRI</sequence>
<evidence type="ECO:0000256" key="3">
    <source>
        <dbReference type="PROSITE-ProRule" id="PRU00284"/>
    </source>
</evidence>
<evidence type="ECO:0000259" key="6">
    <source>
        <dbReference type="PROSITE" id="PS50885"/>
    </source>
</evidence>
<dbReference type="PROSITE" id="PS50111">
    <property type="entry name" value="CHEMOTAXIS_TRANSDUC_2"/>
    <property type="match status" value="1"/>
</dbReference>
<evidence type="ECO:0008006" key="9">
    <source>
        <dbReference type="Google" id="ProtNLM"/>
    </source>
</evidence>
<comment type="similarity">
    <text evidence="2">Belongs to the methyl-accepting chemotaxis (MCP) protein family.</text>
</comment>
<evidence type="ECO:0000313" key="8">
    <source>
        <dbReference type="Proteomes" id="UP000191931"/>
    </source>
</evidence>
<dbReference type="InterPro" id="IPR003660">
    <property type="entry name" value="HAMP_dom"/>
</dbReference>
<dbReference type="RefSeq" id="WP_080801782.1">
    <property type="nucleotide sequence ID" value="NZ_LT828542.1"/>
</dbReference>
<organism evidence="7 8">
    <name type="scientific">Desulfamplus magnetovallimortis</name>
    <dbReference type="NCBI Taxonomy" id="1246637"/>
    <lineage>
        <taxon>Bacteria</taxon>
        <taxon>Pseudomonadati</taxon>
        <taxon>Thermodesulfobacteriota</taxon>
        <taxon>Desulfobacteria</taxon>
        <taxon>Desulfobacterales</taxon>
        <taxon>Desulfobacteraceae</taxon>
        <taxon>Desulfamplus</taxon>
    </lineage>
</organism>
<reference evidence="7 8" key="1">
    <citation type="submission" date="2017-03" db="EMBL/GenBank/DDBJ databases">
        <authorList>
            <person name="Afonso C.L."/>
            <person name="Miller P.J."/>
            <person name="Scott M.A."/>
            <person name="Spackman E."/>
            <person name="Goraichik I."/>
            <person name="Dimitrov K.M."/>
            <person name="Suarez D.L."/>
            <person name="Swayne D.E."/>
        </authorList>
    </citation>
    <scope>NUCLEOTIDE SEQUENCE [LARGE SCALE GENOMIC DNA]</scope>
    <source>
        <strain evidence="7">PRJEB14757</strain>
    </source>
</reference>
<dbReference type="EMBL" id="FWEV01000306">
    <property type="protein sequence ID" value="SLM32280.1"/>
    <property type="molecule type" value="Genomic_DNA"/>
</dbReference>
<dbReference type="Pfam" id="PF00672">
    <property type="entry name" value="HAMP"/>
    <property type="match status" value="1"/>
</dbReference>
<evidence type="ECO:0000256" key="1">
    <source>
        <dbReference type="ARBA" id="ARBA00023224"/>
    </source>
</evidence>
<dbReference type="STRING" id="1246637.MTBBW1_620023"/>
<gene>
    <name evidence="7" type="ORF">MTBBW1_620023</name>
</gene>
<feature type="transmembrane region" description="Helical" evidence="4">
    <location>
        <begin position="416"/>
        <end position="440"/>
    </location>
</feature>
<evidence type="ECO:0000259" key="5">
    <source>
        <dbReference type="PROSITE" id="PS50111"/>
    </source>
</evidence>
<name>A0A1W1HIL7_9BACT</name>
<dbReference type="Proteomes" id="UP000191931">
    <property type="component" value="Unassembled WGS sequence"/>
</dbReference>
<keyword evidence="4" id="KW-0472">Membrane</keyword>